<evidence type="ECO:0000313" key="2">
    <source>
        <dbReference type="EMBL" id="PON68714.1"/>
    </source>
</evidence>
<evidence type="ECO:0000256" key="1">
    <source>
        <dbReference type="SAM" id="MobiDB-lite"/>
    </source>
</evidence>
<accession>A0A2P5D609</accession>
<keyword evidence="3" id="KW-1185">Reference proteome</keyword>
<name>A0A2P5D609_PARAD</name>
<gene>
    <name evidence="2" type="ORF">PanWU01x14_093210</name>
</gene>
<dbReference type="Proteomes" id="UP000237105">
    <property type="component" value="Unassembled WGS sequence"/>
</dbReference>
<sequence length="54" mass="6117">MEMTGEGFVSKNKDDEKNGVDDNGVDNNNELMILKYPDDIQDSDLMGKEFVTME</sequence>
<protein>
    <submittedName>
        <fullName evidence="2">Uncharacterized protein</fullName>
    </submittedName>
</protein>
<organism evidence="2 3">
    <name type="scientific">Parasponia andersonii</name>
    <name type="common">Sponia andersonii</name>
    <dbReference type="NCBI Taxonomy" id="3476"/>
    <lineage>
        <taxon>Eukaryota</taxon>
        <taxon>Viridiplantae</taxon>
        <taxon>Streptophyta</taxon>
        <taxon>Embryophyta</taxon>
        <taxon>Tracheophyta</taxon>
        <taxon>Spermatophyta</taxon>
        <taxon>Magnoliopsida</taxon>
        <taxon>eudicotyledons</taxon>
        <taxon>Gunneridae</taxon>
        <taxon>Pentapetalae</taxon>
        <taxon>rosids</taxon>
        <taxon>fabids</taxon>
        <taxon>Rosales</taxon>
        <taxon>Cannabaceae</taxon>
        <taxon>Parasponia</taxon>
    </lineage>
</organism>
<proteinExistence type="predicted"/>
<feature type="region of interest" description="Disordered" evidence="1">
    <location>
        <begin position="1"/>
        <end position="28"/>
    </location>
</feature>
<feature type="compositionally biased region" description="Basic and acidic residues" evidence="1">
    <location>
        <begin position="11"/>
        <end position="20"/>
    </location>
</feature>
<dbReference type="EMBL" id="JXTB01000060">
    <property type="protein sequence ID" value="PON68714.1"/>
    <property type="molecule type" value="Genomic_DNA"/>
</dbReference>
<reference evidence="3" key="1">
    <citation type="submission" date="2016-06" db="EMBL/GenBank/DDBJ databases">
        <title>Parallel loss of symbiosis genes in relatives of nitrogen-fixing non-legume Parasponia.</title>
        <authorList>
            <person name="Van Velzen R."/>
            <person name="Holmer R."/>
            <person name="Bu F."/>
            <person name="Rutten L."/>
            <person name="Van Zeijl A."/>
            <person name="Liu W."/>
            <person name="Santuari L."/>
            <person name="Cao Q."/>
            <person name="Sharma T."/>
            <person name="Shen D."/>
            <person name="Roswanjaya Y."/>
            <person name="Wardhani T."/>
            <person name="Kalhor M.S."/>
            <person name="Jansen J."/>
            <person name="Van den Hoogen J."/>
            <person name="Gungor B."/>
            <person name="Hartog M."/>
            <person name="Hontelez J."/>
            <person name="Verver J."/>
            <person name="Yang W.-C."/>
            <person name="Schijlen E."/>
            <person name="Repin R."/>
            <person name="Schilthuizen M."/>
            <person name="Schranz E."/>
            <person name="Heidstra R."/>
            <person name="Miyata K."/>
            <person name="Fedorova E."/>
            <person name="Kohlen W."/>
            <person name="Bisseling T."/>
            <person name="Smit S."/>
            <person name="Geurts R."/>
        </authorList>
    </citation>
    <scope>NUCLEOTIDE SEQUENCE [LARGE SCALE GENOMIC DNA]</scope>
    <source>
        <strain evidence="3">cv. WU1-14</strain>
    </source>
</reference>
<comment type="caution">
    <text evidence="2">The sequence shown here is derived from an EMBL/GenBank/DDBJ whole genome shotgun (WGS) entry which is preliminary data.</text>
</comment>
<dbReference type="AlphaFoldDB" id="A0A2P5D609"/>
<evidence type="ECO:0000313" key="3">
    <source>
        <dbReference type="Proteomes" id="UP000237105"/>
    </source>
</evidence>